<comment type="caution">
    <text evidence="16">The sequence shown here is derived from an EMBL/GenBank/DDBJ whole genome shotgun (WGS) entry which is preliminary data.</text>
</comment>
<feature type="coiled-coil region" evidence="15">
    <location>
        <begin position="38"/>
        <end position="116"/>
    </location>
</feature>
<dbReference type="GO" id="GO:0005886">
    <property type="term" value="C:plasma membrane"/>
    <property type="evidence" value="ECO:0007669"/>
    <property type="project" value="UniProtKB-SubCell"/>
</dbReference>
<dbReference type="HAMAP" id="MF_01398">
    <property type="entry name" value="ATP_synth_b_bprime"/>
    <property type="match status" value="1"/>
</dbReference>
<dbReference type="InterPro" id="IPR002146">
    <property type="entry name" value="ATP_synth_b/b'su_bac/chlpt"/>
</dbReference>
<evidence type="ECO:0000256" key="10">
    <source>
        <dbReference type="ARBA" id="ARBA00025198"/>
    </source>
</evidence>
<dbReference type="GO" id="GO:0046961">
    <property type="term" value="F:proton-transporting ATPase activity, rotational mechanism"/>
    <property type="evidence" value="ECO:0007669"/>
    <property type="project" value="TreeGrafter"/>
</dbReference>
<gene>
    <name evidence="13" type="primary">atpF</name>
    <name evidence="16" type="ORF">H0I76_17550</name>
</gene>
<proteinExistence type="inferred from homology"/>
<evidence type="ECO:0000256" key="1">
    <source>
        <dbReference type="ARBA" id="ARBA00005513"/>
    </source>
</evidence>
<dbReference type="PANTHER" id="PTHR33445">
    <property type="entry name" value="ATP SYNTHASE SUBUNIT B', CHLOROPLASTIC"/>
    <property type="match status" value="1"/>
</dbReference>
<dbReference type="GO" id="GO:0045259">
    <property type="term" value="C:proton-transporting ATP synthase complex"/>
    <property type="evidence" value="ECO:0007669"/>
    <property type="project" value="UniProtKB-KW"/>
</dbReference>
<comment type="subcellular location">
    <subcellularLocation>
        <location evidence="13">Cell membrane</location>
        <topology evidence="13">Single-pass membrane protein</topology>
    </subcellularLocation>
    <subcellularLocation>
        <location evidence="12">Endomembrane system</location>
        <topology evidence="12">Single-pass membrane protein</topology>
    </subcellularLocation>
</comment>
<keyword evidence="5 13" id="KW-0375">Hydrogen ion transport</keyword>
<keyword evidence="3 13" id="KW-0138">CF(0)</keyword>
<keyword evidence="15" id="KW-0175">Coiled coil</keyword>
<keyword evidence="4 13" id="KW-0812">Transmembrane</keyword>
<dbReference type="CDD" id="cd06503">
    <property type="entry name" value="ATP-synt_Fo_b"/>
    <property type="match status" value="1"/>
</dbReference>
<evidence type="ECO:0000256" key="11">
    <source>
        <dbReference type="ARBA" id="ARBA00025614"/>
    </source>
</evidence>
<keyword evidence="7 13" id="KW-0406">Ion transport</keyword>
<evidence type="ECO:0000256" key="9">
    <source>
        <dbReference type="ARBA" id="ARBA00023310"/>
    </source>
</evidence>
<keyword evidence="2 13" id="KW-0813">Transport</keyword>
<evidence type="ECO:0000256" key="7">
    <source>
        <dbReference type="ARBA" id="ARBA00023065"/>
    </source>
</evidence>
<evidence type="ECO:0000256" key="2">
    <source>
        <dbReference type="ARBA" id="ARBA00022448"/>
    </source>
</evidence>
<evidence type="ECO:0000256" key="3">
    <source>
        <dbReference type="ARBA" id="ARBA00022547"/>
    </source>
</evidence>
<feature type="transmembrane region" description="Helical" evidence="13">
    <location>
        <begin position="6"/>
        <end position="24"/>
    </location>
</feature>
<evidence type="ECO:0000313" key="16">
    <source>
        <dbReference type="EMBL" id="MBK0401005.1"/>
    </source>
</evidence>
<dbReference type="GO" id="GO:0012505">
    <property type="term" value="C:endomembrane system"/>
    <property type="evidence" value="ECO:0007669"/>
    <property type="project" value="UniProtKB-SubCell"/>
</dbReference>
<keyword evidence="8 13" id="KW-0472">Membrane</keyword>
<comment type="similarity">
    <text evidence="1 13 14">Belongs to the ATPase B chain family.</text>
</comment>
<evidence type="ECO:0000256" key="5">
    <source>
        <dbReference type="ARBA" id="ARBA00022781"/>
    </source>
</evidence>
<evidence type="ECO:0000256" key="6">
    <source>
        <dbReference type="ARBA" id="ARBA00022989"/>
    </source>
</evidence>
<comment type="function">
    <text evidence="10 13">F(1)F(0) ATP synthase produces ATP from ADP in the presence of a proton or sodium gradient. F-type ATPases consist of two structural domains, F(1) containing the extramembraneous catalytic core and F(0) containing the membrane proton channel, linked together by a central stalk and a peripheral stalk. During catalysis, ATP synthesis in the catalytic domain of F(1) is coupled via a rotary mechanism of the central stalk subunits to proton translocation.</text>
</comment>
<evidence type="ECO:0000256" key="13">
    <source>
        <dbReference type="HAMAP-Rule" id="MF_01398"/>
    </source>
</evidence>
<name>A0A8J7MA10_9RHOB</name>
<accession>A0A8J7MA10</accession>
<evidence type="ECO:0000256" key="15">
    <source>
        <dbReference type="SAM" id="Coils"/>
    </source>
</evidence>
<keyword evidence="9 13" id="KW-0066">ATP synthesis</keyword>
<evidence type="ECO:0000256" key="12">
    <source>
        <dbReference type="ARBA" id="ARBA00037847"/>
    </source>
</evidence>
<dbReference type="InterPro" id="IPR050059">
    <property type="entry name" value="ATP_synthase_B_chain"/>
</dbReference>
<reference evidence="16" key="1">
    <citation type="submission" date="2020-12" db="EMBL/GenBank/DDBJ databases">
        <title>Bacterial taxonomy.</title>
        <authorList>
            <person name="Pan X."/>
        </authorList>
    </citation>
    <scope>NUCLEOTIDE SEQUENCE</scope>
    <source>
        <strain evidence="16">M0105</strain>
    </source>
</reference>
<comment type="subunit">
    <text evidence="13">F-type ATPases have 2 components, F(1) - the catalytic core - and F(0) - the membrane proton channel. F(1) has five subunits: alpha(3), beta(3), gamma(1), delta(1), epsilon(1). F(0) has three main subunits: a(1), b(2) and c(10-14). The alpha and beta chains form an alternating ring which encloses part of the gamma chain. F(1) is attached to F(0) by a central stalk formed by the gamma and epsilon chains, while a peripheral stalk is formed by the delta and b chains.</text>
</comment>
<sequence>MWYANSNLVVAISFILFFGILYYVGVHRKLGAALDARSERIRADLDQARRLREEAQKTFAEFERKRLEVEGQASEIIEHAKLEAERAAERAKLDIKEAVDRRLRSADEQIAMAEASAIAEVRNRAVQVAVAAAADVMKKRMPDKKADVLVGESIEAVGKRLN</sequence>
<evidence type="ECO:0000256" key="8">
    <source>
        <dbReference type="ARBA" id="ARBA00023136"/>
    </source>
</evidence>
<protein>
    <recommendedName>
        <fullName evidence="13">ATP synthase subunit b</fullName>
    </recommendedName>
    <alternativeName>
        <fullName evidence="13">ATP synthase F(0) sector subunit b</fullName>
    </alternativeName>
    <alternativeName>
        <fullName evidence="13">ATPase subunit I</fullName>
    </alternativeName>
    <alternativeName>
        <fullName evidence="13">F-type ATPase subunit b</fullName>
        <shortName evidence="13">F-ATPase subunit b</shortName>
    </alternativeName>
</protein>
<dbReference type="PANTHER" id="PTHR33445:SF1">
    <property type="entry name" value="ATP SYNTHASE SUBUNIT B"/>
    <property type="match status" value="1"/>
</dbReference>
<dbReference type="RefSeq" id="WP_200612954.1">
    <property type="nucleotide sequence ID" value="NZ_JAEHHL010000012.1"/>
</dbReference>
<organism evidence="16 17">
    <name type="scientific">Thermohalobaculum xanthum</name>
    <dbReference type="NCBI Taxonomy" id="2753746"/>
    <lineage>
        <taxon>Bacteria</taxon>
        <taxon>Pseudomonadati</taxon>
        <taxon>Pseudomonadota</taxon>
        <taxon>Alphaproteobacteria</taxon>
        <taxon>Rhodobacterales</taxon>
        <taxon>Paracoccaceae</taxon>
        <taxon>Thermohalobaculum</taxon>
    </lineage>
</organism>
<dbReference type="GO" id="GO:0046933">
    <property type="term" value="F:proton-transporting ATP synthase activity, rotational mechanism"/>
    <property type="evidence" value="ECO:0007669"/>
    <property type="project" value="UniProtKB-UniRule"/>
</dbReference>
<keyword evidence="6 13" id="KW-1133">Transmembrane helix</keyword>
<evidence type="ECO:0000256" key="4">
    <source>
        <dbReference type="ARBA" id="ARBA00022692"/>
    </source>
</evidence>
<dbReference type="Pfam" id="PF00430">
    <property type="entry name" value="ATP-synt_B"/>
    <property type="match status" value="1"/>
</dbReference>
<keyword evidence="17" id="KW-1185">Reference proteome</keyword>
<evidence type="ECO:0000313" key="17">
    <source>
        <dbReference type="Proteomes" id="UP000655420"/>
    </source>
</evidence>
<dbReference type="Proteomes" id="UP000655420">
    <property type="component" value="Unassembled WGS sequence"/>
</dbReference>
<comment type="function">
    <text evidence="11">Component of the F(0) channel, it forms part of the peripheral stalk, linking F(1) to F(0). The b'-subunit is a diverged and duplicated form of b found in plants and photosynthetic bacteria.</text>
</comment>
<dbReference type="EMBL" id="JAEHHL010000012">
    <property type="protein sequence ID" value="MBK0401005.1"/>
    <property type="molecule type" value="Genomic_DNA"/>
</dbReference>
<dbReference type="AlphaFoldDB" id="A0A8J7MA10"/>
<keyword evidence="13" id="KW-1003">Cell membrane</keyword>
<evidence type="ECO:0000256" key="14">
    <source>
        <dbReference type="RuleBase" id="RU003848"/>
    </source>
</evidence>